<feature type="region of interest" description="Disordered" evidence="1">
    <location>
        <begin position="1"/>
        <end position="20"/>
    </location>
</feature>
<dbReference type="Proteomes" id="UP000193642">
    <property type="component" value="Unassembled WGS sequence"/>
</dbReference>
<dbReference type="OrthoDB" id="10295126at2759"/>
<feature type="region of interest" description="Disordered" evidence="1">
    <location>
        <begin position="153"/>
        <end position="174"/>
    </location>
</feature>
<protein>
    <submittedName>
        <fullName evidence="2">Uncharacterized protein</fullName>
    </submittedName>
</protein>
<dbReference type="EMBL" id="MCGO01000032">
    <property type="protein sequence ID" value="ORY41206.1"/>
    <property type="molecule type" value="Genomic_DNA"/>
</dbReference>
<feature type="compositionally biased region" description="Low complexity" evidence="1">
    <location>
        <begin position="153"/>
        <end position="169"/>
    </location>
</feature>
<sequence>MSDSTDSPPRPICLGPQSQQPRHVSECPIFVRRGSSTSTATSSLSASILFRLLYRGVNLATHRRFHFPPELVHLIVSFASKLCPECNIFHLANCSASDPCSNLLPIKEKHLSIKDCDIQMIDIDPLVPEQLDLAFRCVSDSCNRNHQMDSRFSVSSSTSSLNDSTARSSVASQERRFNARTGEAQWSRLMSSTAPAKKTVDIPFKSADSRFGITSLFSSFGKGLNK</sequence>
<accession>A0A1Y2C2L9</accession>
<dbReference type="AlphaFoldDB" id="A0A1Y2C2L9"/>
<gene>
    <name evidence="2" type="ORF">BCR33DRAFT_786963</name>
</gene>
<name>A0A1Y2C2L9_9FUNG</name>
<proteinExistence type="predicted"/>
<reference evidence="2 3" key="1">
    <citation type="submission" date="2016-07" db="EMBL/GenBank/DDBJ databases">
        <title>Pervasive Adenine N6-methylation of Active Genes in Fungi.</title>
        <authorList>
            <consortium name="DOE Joint Genome Institute"/>
            <person name="Mondo S.J."/>
            <person name="Dannebaum R.O."/>
            <person name="Kuo R.C."/>
            <person name="Labutti K."/>
            <person name="Haridas S."/>
            <person name="Kuo A."/>
            <person name="Salamov A."/>
            <person name="Ahrendt S.R."/>
            <person name="Lipzen A."/>
            <person name="Sullivan W."/>
            <person name="Andreopoulos W.B."/>
            <person name="Clum A."/>
            <person name="Lindquist E."/>
            <person name="Daum C."/>
            <person name="Ramamoorthy G.K."/>
            <person name="Gryganskyi A."/>
            <person name="Culley D."/>
            <person name="Magnuson J.K."/>
            <person name="James T.Y."/>
            <person name="O'Malley M.A."/>
            <person name="Stajich J.E."/>
            <person name="Spatafora J.W."/>
            <person name="Visel A."/>
            <person name="Grigoriev I.V."/>
        </authorList>
    </citation>
    <scope>NUCLEOTIDE SEQUENCE [LARGE SCALE GENOMIC DNA]</scope>
    <source>
        <strain evidence="2 3">JEL800</strain>
    </source>
</reference>
<keyword evidence="3" id="KW-1185">Reference proteome</keyword>
<evidence type="ECO:0000313" key="3">
    <source>
        <dbReference type="Proteomes" id="UP000193642"/>
    </source>
</evidence>
<evidence type="ECO:0000256" key="1">
    <source>
        <dbReference type="SAM" id="MobiDB-lite"/>
    </source>
</evidence>
<organism evidence="2 3">
    <name type="scientific">Rhizoclosmatium globosum</name>
    <dbReference type="NCBI Taxonomy" id="329046"/>
    <lineage>
        <taxon>Eukaryota</taxon>
        <taxon>Fungi</taxon>
        <taxon>Fungi incertae sedis</taxon>
        <taxon>Chytridiomycota</taxon>
        <taxon>Chytridiomycota incertae sedis</taxon>
        <taxon>Chytridiomycetes</taxon>
        <taxon>Chytridiales</taxon>
        <taxon>Chytriomycetaceae</taxon>
        <taxon>Rhizoclosmatium</taxon>
    </lineage>
</organism>
<comment type="caution">
    <text evidence="2">The sequence shown here is derived from an EMBL/GenBank/DDBJ whole genome shotgun (WGS) entry which is preliminary data.</text>
</comment>
<evidence type="ECO:0000313" key="2">
    <source>
        <dbReference type="EMBL" id="ORY41206.1"/>
    </source>
</evidence>